<sequence>MKEKRYTLGIEPNSVYVGHFTAAIGGAKAIKESILNFFVSNNMQLNGLTVIGCDGTNVNTG</sequence>
<dbReference type="Proteomes" id="UP000499080">
    <property type="component" value="Unassembled WGS sequence"/>
</dbReference>
<proteinExistence type="predicted"/>
<comment type="caution">
    <text evidence="1">The sequence shown here is derived from an EMBL/GenBank/DDBJ whole genome shotgun (WGS) entry which is preliminary data.</text>
</comment>
<reference evidence="1 2" key="1">
    <citation type="journal article" date="2019" name="Sci. Rep.">
        <title>Orb-weaving spider Araneus ventricosus genome elucidates the spidroin gene catalogue.</title>
        <authorList>
            <person name="Kono N."/>
            <person name="Nakamura H."/>
            <person name="Ohtoshi R."/>
            <person name="Moran D.A.P."/>
            <person name="Shinohara A."/>
            <person name="Yoshida Y."/>
            <person name="Fujiwara M."/>
            <person name="Mori M."/>
            <person name="Tomita M."/>
            <person name="Arakawa K."/>
        </authorList>
    </citation>
    <scope>NUCLEOTIDE SEQUENCE [LARGE SCALE GENOMIC DNA]</scope>
</reference>
<keyword evidence="2" id="KW-1185">Reference proteome</keyword>
<name>A0A4Y2PDC3_ARAVE</name>
<gene>
    <name evidence="1" type="ORF">AVEN_55601_1</name>
</gene>
<accession>A0A4Y2PDC3</accession>
<dbReference type="AlphaFoldDB" id="A0A4Y2PDC3"/>
<feature type="non-terminal residue" evidence="1">
    <location>
        <position position="61"/>
    </location>
</feature>
<organism evidence="1 2">
    <name type="scientific">Araneus ventricosus</name>
    <name type="common">Orbweaver spider</name>
    <name type="synonym">Epeira ventricosa</name>
    <dbReference type="NCBI Taxonomy" id="182803"/>
    <lineage>
        <taxon>Eukaryota</taxon>
        <taxon>Metazoa</taxon>
        <taxon>Ecdysozoa</taxon>
        <taxon>Arthropoda</taxon>
        <taxon>Chelicerata</taxon>
        <taxon>Arachnida</taxon>
        <taxon>Araneae</taxon>
        <taxon>Araneomorphae</taxon>
        <taxon>Entelegynae</taxon>
        <taxon>Araneoidea</taxon>
        <taxon>Araneidae</taxon>
        <taxon>Araneus</taxon>
    </lineage>
</organism>
<evidence type="ECO:0000313" key="1">
    <source>
        <dbReference type="EMBL" id="GBN48026.1"/>
    </source>
</evidence>
<protein>
    <submittedName>
        <fullName evidence="1">Uncharacterized protein</fullName>
    </submittedName>
</protein>
<dbReference type="EMBL" id="BGPR01010793">
    <property type="protein sequence ID" value="GBN48026.1"/>
    <property type="molecule type" value="Genomic_DNA"/>
</dbReference>
<evidence type="ECO:0000313" key="2">
    <source>
        <dbReference type="Proteomes" id="UP000499080"/>
    </source>
</evidence>